<proteinExistence type="predicted"/>
<dbReference type="EMBL" id="CAEKKB010000007">
    <property type="protein sequence ID" value="CAB4318611.1"/>
    <property type="molecule type" value="Genomic_DNA"/>
</dbReference>
<accession>A0A6J5XZL5</accession>
<evidence type="ECO:0000313" key="2">
    <source>
        <dbReference type="Proteomes" id="UP000507245"/>
    </source>
</evidence>
<sequence length="56" mass="6193">EEMEMAEEADGDGEGERKNPILAKNVMLLLRNLHISSGKCKAIPLWCCLLPISLIV</sequence>
<feature type="non-terminal residue" evidence="1">
    <location>
        <position position="1"/>
    </location>
</feature>
<dbReference type="Proteomes" id="UP000507245">
    <property type="component" value="Unassembled WGS sequence"/>
</dbReference>
<dbReference type="AlphaFoldDB" id="A0A6J5XZL5"/>
<evidence type="ECO:0000313" key="1">
    <source>
        <dbReference type="EMBL" id="CAB4318611.1"/>
    </source>
</evidence>
<protein>
    <submittedName>
        <fullName evidence="1">Uncharacterized protein</fullName>
    </submittedName>
</protein>
<name>A0A6J5XZL5_PRUAR</name>
<organism evidence="1 2">
    <name type="scientific">Prunus armeniaca</name>
    <name type="common">Apricot</name>
    <name type="synonym">Armeniaca vulgaris</name>
    <dbReference type="NCBI Taxonomy" id="36596"/>
    <lineage>
        <taxon>Eukaryota</taxon>
        <taxon>Viridiplantae</taxon>
        <taxon>Streptophyta</taxon>
        <taxon>Embryophyta</taxon>
        <taxon>Tracheophyta</taxon>
        <taxon>Spermatophyta</taxon>
        <taxon>Magnoliopsida</taxon>
        <taxon>eudicotyledons</taxon>
        <taxon>Gunneridae</taxon>
        <taxon>Pentapetalae</taxon>
        <taxon>rosids</taxon>
        <taxon>fabids</taxon>
        <taxon>Rosales</taxon>
        <taxon>Rosaceae</taxon>
        <taxon>Amygdaloideae</taxon>
        <taxon>Amygdaleae</taxon>
        <taxon>Prunus</taxon>
    </lineage>
</organism>
<reference evidence="2" key="1">
    <citation type="journal article" date="2020" name="Genome Biol.">
        <title>Gamete binning: chromosome-level and haplotype-resolved genome assembly enabled by high-throughput single-cell sequencing of gamete genomes.</title>
        <authorList>
            <person name="Campoy J.A."/>
            <person name="Sun H."/>
            <person name="Goel M."/>
            <person name="Jiao W.-B."/>
            <person name="Folz-Donahue K."/>
            <person name="Wang N."/>
            <person name="Rubio M."/>
            <person name="Liu C."/>
            <person name="Kukat C."/>
            <person name="Ruiz D."/>
            <person name="Huettel B."/>
            <person name="Schneeberger K."/>
        </authorList>
    </citation>
    <scope>NUCLEOTIDE SEQUENCE [LARGE SCALE GENOMIC DNA]</scope>
    <source>
        <strain evidence="2">cv. Rojo Pasion</strain>
    </source>
</reference>
<keyword evidence="2" id="KW-1185">Reference proteome</keyword>
<gene>
    <name evidence="1" type="ORF">ORAREDHAP_LOCUS45703</name>
</gene>